<dbReference type="Proteomes" id="UP000703661">
    <property type="component" value="Unassembled WGS sequence"/>
</dbReference>
<dbReference type="InterPro" id="IPR002052">
    <property type="entry name" value="DNA_methylase_N6_adenine_CS"/>
</dbReference>
<dbReference type="PROSITE" id="PS00092">
    <property type="entry name" value="N6_MTASE"/>
    <property type="match status" value="1"/>
</dbReference>
<dbReference type="GO" id="GO:0006304">
    <property type="term" value="P:DNA modification"/>
    <property type="evidence" value="ECO:0007669"/>
    <property type="project" value="InterPro"/>
</dbReference>
<dbReference type="EMBL" id="JAAAID010001839">
    <property type="protein sequence ID" value="KAG0008646.1"/>
    <property type="molecule type" value="Genomic_DNA"/>
</dbReference>
<evidence type="ECO:0000313" key="3">
    <source>
        <dbReference type="Proteomes" id="UP000703661"/>
    </source>
</evidence>
<comment type="caution">
    <text evidence="2">The sequence shown here is derived from an EMBL/GenBank/DDBJ whole genome shotgun (WGS) entry which is preliminary data.</text>
</comment>
<evidence type="ECO:0000313" key="2">
    <source>
        <dbReference type="EMBL" id="KAG0008646.1"/>
    </source>
</evidence>
<sequence length="264" mass="29001">MAPSSSCYATSSPSQRFNILDICTGSGCIPLGLASALPSKSCNIFGIDIHPKAIQLCKENEAKNRSLLNGNWVQFHQADLLNPDAVNIFLSWLQVKVPQPPSDGTVSPGSHVIKTEPFTESQEVSGFDLIVSNPPYIAYSEFETLEPEVAQWEDPKALLADQEGLIFYPRIANMAMELLHPGRRTWGTSSASPNSNNSENYLGLGRQWRNGPDLDKVKIPELVFEIGGDHQVDSVMSAVRDAGFSRVEVWKDLADRARCIVSAR</sequence>
<dbReference type="PANTHER" id="PTHR18895">
    <property type="entry name" value="HEMK METHYLTRANSFERASE"/>
    <property type="match status" value="1"/>
</dbReference>
<feature type="domain" description="Type II methyltransferase M.TaqI-like" evidence="1">
    <location>
        <begin position="43"/>
        <end position="144"/>
    </location>
</feature>
<name>A0A9P6MNH2_9FUNG</name>
<organism evidence="2 3">
    <name type="scientific">Entomortierella chlamydospora</name>
    <dbReference type="NCBI Taxonomy" id="101097"/>
    <lineage>
        <taxon>Eukaryota</taxon>
        <taxon>Fungi</taxon>
        <taxon>Fungi incertae sedis</taxon>
        <taxon>Mucoromycota</taxon>
        <taxon>Mortierellomycotina</taxon>
        <taxon>Mortierellomycetes</taxon>
        <taxon>Mortierellales</taxon>
        <taxon>Mortierellaceae</taxon>
        <taxon>Entomortierella</taxon>
    </lineage>
</organism>
<dbReference type="SUPFAM" id="SSF53335">
    <property type="entry name" value="S-adenosyl-L-methionine-dependent methyltransferases"/>
    <property type="match status" value="1"/>
</dbReference>
<dbReference type="GO" id="GO:0008168">
    <property type="term" value="F:methyltransferase activity"/>
    <property type="evidence" value="ECO:0007669"/>
    <property type="project" value="InterPro"/>
</dbReference>
<keyword evidence="3" id="KW-1185">Reference proteome</keyword>
<proteinExistence type="predicted"/>
<dbReference type="InterPro" id="IPR050320">
    <property type="entry name" value="N5-glutamine_MTase"/>
</dbReference>
<dbReference type="AlphaFoldDB" id="A0A9P6MNH2"/>
<dbReference type="GO" id="GO:0032259">
    <property type="term" value="P:methylation"/>
    <property type="evidence" value="ECO:0007669"/>
    <property type="project" value="InterPro"/>
</dbReference>
<protein>
    <recommendedName>
        <fullName evidence="1">Type II methyltransferase M.TaqI-like domain-containing protein</fullName>
    </recommendedName>
</protein>
<dbReference type="InterPro" id="IPR011639">
    <property type="entry name" value="MethylTrfase_TaqI-like_dom"/>
</dbReference>
<dbReference type="GO" id="GO:0005739">
    <property type="term" value="C:mitochondrion"/>
    <property type="evidence" value="ECO:0007669"/>
    <property type="project" value="TreeGrafter"/>
</dbReference>
<dbReference type="Pfam" id="PF07669">
    <property type="entry name" value="Eco57I"/>
    <property type="match status" value="1"/>
</dbReference>
<accession>A0A9P6MNH2</accession>
<dbReference type="InterPro" id="IPR029063">
    <property type="entry name" value="SAM-dependent_MTases_sf"/>
</dbReference>
<dbReference type="CDD" id="cd02440">
    <property type="entry name" value="AdoMet_MTases"/>
    <property type="match status" value="1"/>
</dbReference>
<dbReference type="PANTHER" id="PTHR18895:SF74">
    <property type="entry name" value="MTRF1L RELEASE FACTOR GLUTAMINE METHYLTRANSFERASE"/>
    <property type="match status" value="1"/>
</dbReference>
<reference evidence="2" key="1">
    <citation type="journal article" date="2020" name="Fungal Divers.">
        <title>Resolving the Mortierellaceae phylogeny through synthesis of multi-gene phylogenetics and phylogenomics.</title>
        <authorList>
            <person name="Vandepol N."/>
            <person name="Liber J."/>
            <person name="Desiro A."/>
            <person name="Na H."/>
            <person name="Kennedy M."/>
            <person name="Barry K."/>
            <person name="Grigoriev I.V."/>
            <person name="Miller A.N."/>
            <person name="O'Donnell K."/>
            <person name="Stajich J.E."/>
            <person name="Bonito G."/>
        </authorList>
    </citation>
    <scope>NUCLEOTIDE SEQUENCE</scope>
    <source>
        <strain evidence="2">NRRL 2769</strain>
    </source>
</reference>
<gene>
    <name evidence="2" type="ORF">BGZ80_003208</name>
</gene>
<dbReference type="Gene3D" id="3.40.50.150">
    <property type="entry name" value="Vaccinia Virus protein VP39"/>
    <property type="match status" value="1"/>
</dbReference>
<dbReference type="GO" id="GO:0003676">
    <property type="term" value="F:nucleic acid binding"/>
    <property type="evidence" value="ECO:0007669"/>
    <property type="project" value="InterPro"/>
</dbReference>
<evidence type="ECO:0000259" key="1">
    <source>
        <dbReference type="Pfam" id="PF07669"/>
    </source>
</evidence>